<keyword evidence="5" id="KW-0489">Methyltransferase</keyword>
<feature type="transmembrane region" description="Helical" evidence="5">
    <location>
        <begin position="166"/>
        <end position="186"/>
    </location>
</feature>
<dbReference type="PANTHER" id="PTHR12714:SF9">
    <property type="entry name" value="PROTEIN-S-ISOPRENYLCYSTEINE O-METHYLTRANSFERASE"/>
    <property type="match status" value="1"/>
</dbReference>
<comment type="caution">
    <text evidence="5">Lacks conserved residue(s) required for the propagation of feature annotation.</text>
</comment>
<dbReference type="Proteomes" id="UP000807469">
    <property type="component" value="Unassembled WGS sequence"/>
</dbReference>
<comment type="subcellular location">
    <subcellularLocation>
        <location evidence="5">Endoplasmic reticulum membrane</location>
        <topology evidence="5">Multi-pass membrane protein</topology>
    </subcellularLocation>
    <subcellularLocation>
        <location evidence="1">Membrane</location>
        <topology evidence="1">Multi-pass membrane protein</topology>
    </subcellularLocation>
</comment>
<dbReference type="PANTHER" id="PTHR12714">
    <property type="entry name" value="PROTEIN-S ISOPRENYLCYSTEINE O-METHYLTRANSFERASE"/>
    <property type="match status" value="1"/>
</dbReference>
<evidence type="ECO:0000313" key="6">
    <source>
        <dbReference type="EMBL" id="KAF9478554.1"/>
    </source>
</evidence>
<accession>A0A9P6CZR1</accession>
<keyword evidence="5" id="KW-0808">Transferase</keyword>
<keyword evidence="5" id="KW-0256">Endoplasmic reticulum</keyword>
<evidence type="ECO:0000256" key="4">
    <source>
        <dbReference type="ARBA" id="ARBA00023136"/>
    </source>
</evidence>
<proteinExistence type="inferred from homology"/>
<keyword evidence="3 5" id="KW-1133">Transmembrane helix</keyword>
<sequence length="219" mass="25137">MPPPPKERRKLNDFSAVLAKSIQVFKYSCWIHCLIETITLVLPVLSQKSNQSSTITWATNAFFEGFLHSASEENKAIFFPPLRVLGALFVLSGSTIRYLCYRELGRHFTFQVALLDDHFLITTGPYGIVRHPSYIGGMTMNIGMLMWHATPGSWLLQSKFYTKPVAWLGIIPTLFSLSMLISIEILRPRMEDEMLKKEFGKKWDEWASRVPYRLVPGVY</sequence>
<dbReference type="EMBL" id="MU155231">
    <property type="protein sequence ID" value="KAF9478554.1"/>
    <property type="molecule type" value="Genomic_DNA"/>
</dbReference>
<dbReference type="GO" id="GO:0032259">
    <property type="term" value="P:methylation"/>
    <property type="evidence" value="ECO:0007669"/>
    <property type="project" value="UniProtKB-KW"/>
</dbReference>
<evidence type="ECO:0000256" key="3">
    <source>
        <dbReference type="ARBA" id="ARBA00022989"/>
    </source>
</evidence>
<evidence type="ECO:0000256" key="1">
    <source>
        <dbReference type="ARBA" id="ARBA00004141"/>
    </source>
</evidence>
<feature type="transmembrane region" description="Helical" evidence="5">
    <location>
        <begin position="134"/>
        <end position="154"/>
    </location>
</feature>
<comment type="similarity">
    <text evidence="5">Belongs to the class VI-like SAM-binding methyltransferase superfamily. Isoprenylcysteine carboxyl methyltransferase family.</text>
</comment>
<keyword evidence="5" id="KW-0949">S-adenosyl-L-methionine</keyword>
<evidence type="ECO:0000256" key="2">
    <source>
        <dbReference type="ARBA" id="ARBA00022692"/>
    </source>
</evidence>
<dbReference type="EC" id="2.1.1.100" evidence="5"/>
<dbReference type="GO" id="GO:0005789">
    <property type="term" value="C:endoplasmic reticulum membrane"/>
    <property type="evidence" value="ECO:0007669"/>
    <property type="project" value="UniProtKB-SubCell"/>
</dbReference>
<keyword evidence="4 5" id="KW-0472">Membrane</keyword>
<dbReference type="Pfam" id="PF04140">
    <property type="entry name" value="ICMT"/>
    <property type="match status" value="1"/>
</dbReference>
<dbReference type="Gene3D" id="1.20.120.1630">
    <property type="match status" value="1"/>
</dbReference>
<comment type="catalytic activity">
    <reaction evidence="5">
        <text>[protein]-C-terminal S-[(2E,6E)-farnesyl]-L-cysteine + S-adenosyl-L-methionine = [protein]-C-terminal S-[(2E,6E)-farnesyl]-L-cysteine methyl ester + S-adenosyl-L-homocysteine</text>
        <dbReference type="Rhea" id="RHEA:21672"/>
        <dbReference type="Rhea" id="RHEA-COMP:12125"/>
        <dbReference type="Rhea" id="RHEA-COMP:12126"/>
        <dbReference type="ChEBI" id="CHEBI:57856"/>
        <dbReference type="ChEBI" id="CHEBI:59789"/>
        <dbReference type="ChEBI" id="CHEBI:90510"/>
        <dbReference type="ChEBI" id="CHEBI:90511"/>
        <dbReference type="EC" id="2.1.1.100"/>
    </reaction>
</comment>
<evidence type="ECO:0000256" key="5">
    <source>
        <dbReference type="RuleBase" id="RU362022"/>
    </source>
</evidence>
<dbReference type="OrthoDB" id="422086at2759"/>
<organism evidence="6 7">
    <name type="scientific">Pholiota conissans</name>
    <dbReference type="NCBI Taxonomy" id="109636"/>
    <lineage>
        <taxon>Eukaryota</taxon>
        <taxon>Fungi</taxon>
        <taxon>Dikarya</taxon>
        <taxon>Basidiomycota</taxon>
        <taxon>Agaricomycotina</taxon>
        <taxon>Agaricomycetes</taxon>
        <taxon>Agaricomycetidae</taxon>
        <taxon>Agaricales</taxon>
        <taxon>Agaricineae</taxon>
        <taxon>Strophariaceae</taxon>
        <taxon>Pholiota</taxon>
    </lineage>
</organism>
<dbReference type="GO" id="GO:0004671">
    <property type="term" value="F:protein C-terminal S-isoprenylcysteine carboxyl O-methyltransferase activity"/>
    <property type="evidence" value="ECO:0007669"/>
    <property type="project" value="UniProtKB-EC"/>
</dbReference>
<protein>
    <recommendedName>
        <fullName evidence="5">Protein-S-isoprenylcysteine O-methyltransferase</fullName>
        <ecNumber evidence="5">2.1.1.100</ecNumber>
    </recommendedName>
</protein>
<gene>
    <name evidence="6" type="ORF">BDN70DRAFT_933264</name>
</gene>
<reference evidence="6" key="1">
    <citation type="submission" date="2020-11" db="EMBL/GenBank/DDBJ databases">
        <authorList>
            <consortium name="DOE Joint Genome Institute"/>
            <person name="Ahrendt S."/>
            <person name="Riley R."/>
            <person name="Andreopoulos W."/>
            <person name="Labutti K."/>
            <person name="Pangilinan J."/>
            <person name="Ruiz-Duenas F.J."/>
            <person name="Barrasa J.M."/>
            <person name="Sanchez-Garcia M."/>
            <person name="Camarero S."/>
            <person name="Miyauchi S."/>
            <person name="Serrano A."/>
            <person name="Linde D."/>
            <person name="Babiker R."/>
            <person name="Drula E."/>
            <person name="Ayuso-Fernandez I."/>
            <person name="Pacheco R."/>
            <person name="Padilla G."/>
            <person name="Ferreira P."/>
            <person name="Barriuso J."/>
            <person name="Kellner H."/>
            <person name="Castanera R."/>
            <person name="Alfaro M."/>
            <person name="Ramirez L."/>
            <person name="Pisabarro A.G."/>
            <person name="Kuo A."/>
            <person name="Tritt A."/>
            <person name="Lipzen A."/>
            <person name="He G."/>
            <person name="Yan M."/>
            <person name="Ng V."/>
            <person name="Cullen D."/>
            <person name="Martin F."/>
            <person name="Rosso M.-N."/>
            <person name="Henrissat B."/>
            <person name="Hibbett D."/>
            <person name="Martinez A.T."/>
            <person name="Grigoriev I.V."/>
        </authorList>
    </citation>
    <scope>NUCLEOTIDE SEQUENCE</scope>
    <source>
        <strain evidence="6">CIRM-BRFM 674</strain>
    </source>
</reference>
<name>A0A9P6CZR1_9AGAR</name>
<keyword evidence="2 5" id="KW-0812">Transmembrane</keyword>
<evidence type="ECO:0000313" key="7">
    <source>
        <dbReference type="Proteomes" id="UP000807469"/>
    </source>
</evidence>
<comment type="caution">
    <text evidence="6">The sequence shown here is derived from an EMBL/GenBank/DDBJ whole genome shotgun (WGS) entry which is preliminary data.</text>
</comment>
<keyword evidence="7" id="KW-1185">Reference proteome</keyword>
<dbReference type="AlphaFoldDB" id="A0A9P6CZR1"/>
<dbReference type="InterPro" id="IPR007269">
    <property type="entry name" value="ICMT_MeTrfase"/>
</dbReference>